<dbReference type="PANTHER" id="PTHR33734">
    <property type="entry name" value="LYSM DOMAIN-CONTAINING GPI-ANCHORED PROTEIN 2"/>
    <property type="match status" value="1"/>
</dbReference>
<dbReference type="PANTHER" id="PTHR33734:SF22">
    <property type="entry name" value="MEMBRANE-BOUND LYTIC MUREIN TRANSGLYCOSYLASE D"/>
    <property type="match status" value="1"/>
</dbReference>
<feature type="domain" description="LysM" evidence="4">
    <location>
        <begin position="513"/>
        <end position="556"/>
    </location>
</feature>
<dbReference type="InterPro" id="IPR008258">
    <property type="entry name" value="Transglycosylase_SLT_dom_1"/>
</dbReference>
<dbReference type="InterPro" id="IPR023346">
    <property type="entry name" value="Lysozyme-like_dom_sf"/>
</dbReference>
<dbReference type="RefSeq" id="WP_284099322.1">
    <property type="nucleotide sequence ID" value="NZ_JARRAF010000003.1"/>
</dbReference>
<protein>
    <submittedName>
        <fullName evidence="5">LysM peptidoglycan-binding domain-containing protein</fullName>
    </submittedName>
</protein>
<keyword evidence="3" id="KW-0732">Signal</keyword>
<dbReference type="Pfam" id="PF01476">
    <property type="entry name" value="LysM"/>
    <property type="match status" value="3"/>
</dbReference>
<evidence type="ECO:0000313" key="5">
    <source>
        <dbReference type="EMBL" id="MDK2123033.1"/>
    </source>
</evidence>
<dbReference type="InterPro" id="IPR036779">
    <property type="entry name" value="LysM_dom_sf"/>
</dbReference>
<dbReference type="InterPro" id="IPR000189">
    <property type="entry name" value="Transglyc_AS"/>
</dbReference>
<dbReference type="SUPFAM" id="SSF54106">
    <property type="entry name" value="LysM domain"/>
    <property type="match status" value="2"/>
</dbReference>
<reference evidence="5" key="1">
    <citation type="submission" date="2023-03" db="EMBL/GenBank/DDBJ databases">
        <title>Chitinimonas shenzhenensis gen. nov., sp. nov., a novel member of family Burkholderiaceae isolated from activated sludge collected in Shen Zhen, China.</title>
        <authorList>
            <person name="Wang X."/>
        </authorList>
    </citation>
    <scope>NUCLEOTIDE SEQUENCE</scope>
    <source>
        <strain evidence="5">DQS-5</strain>
    </source>
</reference>
<feature type="region of interest" description="Disordered" evidence="2">
    <location>
        <begin position="95"/>
        <end position="120"/>
    </location>
</feature>
<dbReference type="CDD" id="cd00118">
    <property type="entry name" value="LysM"/>
    <property type="match status" value="2"/>
</dbReference>
<dbReference type="InterPro" id="IPR018392">
    <property type="entry name" value="LysM"/>
</dbReference>
<evidence type="ECO:0000256" key="3">
    <source>
        <dbReference type="SAM" id="SignalP"/>
    </source>
</evidence>
<feature type="domain" description="LysM" evidence="4">
    <location>
        <begin position="427"/>
        <end position="471"/>
    </location>
</feature>
<dbReference type="SUPFAM" id="SSF53955">
    <property type="entry name" value="Lysozyme-like"/>
    <property type="match status" value="1"/>
</dbReference>
<evidence type="ECO:0000259" key="4">
    <source>
        <dbReference type="PROSITE" id="PS51782"/>
    </source>
</evidence>
<keyword evidence="6" id="KW-1185">Reference proteome</keyword>
<organism evidence="5 6">
    <name type="scientific">Parachitinimonas caeni</name>
    <dbReference type="NCBI Taxonomy" id="3031301"/>
    <lineage>
        <taxon>Bacteria</taxon>
        <taxon>Pseudomonadati</taxon>
        <taxon>Pseudomonadota</taxon>
        <taxon>Betaproteobacteria</taxon>
        <taxon>Neisseriales</taxon>
        <taxon>Chitinibacteraceae</taxon>
        <taxon>Parachitinimonas</taxon>
    </lineage>
</organism>
<dbReference type="EMBL" id="JARRAF010000003">
    <property type="protein sequence ID" value="MDK2123033.1"/>
    <property type="molecule type" value="Genomic_DNA"/>
</dbReference>
<dbReference type="Gene3D" id="3.10.350.10">
    <property type="entry name" value="LysM domain"/>
    <property type="match status" value="2"/>
</dbReference>
<dbReference type="Pfam" id="PF01464">
    <property type="entry name" value="SLT"/>
    <property type="match status" value="1"/>
</dbReference>
<dbReference type="PROSITE" id="PS51782">
    <property type="entry name" value="LYSM"/>
    <property type="match status" value="3"/>
</dbReference>
<dbReference type="SMART" id="SM00257">
    <property type="entry name" value="LysM"/>
    <property type="match status" value="3"/>
</dbReference>
<proteinExistence type="inferred from homology"/>
<accession>A0ABT7DSI4</accession>
<evidence type="ECO:0000256" key="1">
    <source>
        <dbReference type="ARBA" id="ARBA00007734"/>
    </source>
</evidence>
<feature type="signal peptide" evidence="3">
    <location>
        <begin position="1"/>
        <end position="22"/>
    </location>
</feature>
<feature type="region of interest" description="Disordered" evidence="2">
    <location>
        <begin position="46"/>
        <end position="83"/>
    </location>
</feature>
<gene>
    <name evidence="5" type="ORF">PZA18_03080</name>
</gene>
<name>A0ABT7DSI4_9NEIS</name>
<dbReference type="Gene3D" id="1.10.530.10">
    <property type="match status" value="1"/>
</dbReference>
<feature type="compositionally biased region" description="Basic and acidic residues" evidence="2">
    <location>
        <begin position="95"/>
        <end position="117"/>
    </location>
</feature>
<comment type="similarity">
    <text evidence="1">Belongs to the transglycosylase Slt family.</text>
</comment>
<evidence type="ECO:0000313" key="6">
    <source>
        <dbReference type="Proteomes" id="UP001172778"/>
    </source>
</evidence>
<dbReference type="CDD" id="cd16894">
    <property type="entry name" value="MltD-like"/>
    <property type="match status" value="1"/>
</dbReference>
<evidence type="ECO:0000256" key="2">
    <source>
        <dbReference type="SAM" id="MobiDB-lite"/>
    </source>
</evidence>
<sequence length="632" mass="69354">MFKLNLMLLALCAAFSAPTAVAEEGAGVGKLDYQLDTGRHSTTAKLAAADPAVTSNPTQKTLDDAGASPESPPLELKVESRPAETRTIEVVGDGVKSEAKATNKPEAKAEVKPESKPDVMTGFRLNNRPDALQANTSAGMDELSGASPLASGTDVDLWNRIRGGFAIQQLDDPLVRQHEQWYAKRPDYMKRVIDRSKRYLYFIVSEVEKRGMPTEIALLPIIESAFNPKAESYAAASGMWQFIPSTGKRYGLERTWWYDGRRDVMAATRAALDYLQTLHDMFGDWQLALAAYNWGEGGVARALSKTRAQGIEGNFSSIKMPDQTRNYVPKLLAVRNIIAHPEQYGVKLDTIPDQPYFQPISTGRHMDVKLIAKLAETSMDELLHLNPGLIRPVFAYKDDRKLLLPADKAEVFQENLSQYKQPLLSWQPYVTKRGEALDAVAKRFDISLAELKDVNKIPVKQAKADGQTILVPIVDGVDISARQTLAAALAGAKQAEPESTVAEAKPSAAKKPTSYTIQRGDTLASVAKRFDTNAAELKKLNKLKSEKLALGQVIKLVEASSAVEEKAGKGKGRDKADKAPKEQQYVVQRGDTLASIARKFKVEEAALRKWNQLGSRQAIRAGNKMVILVAAK</sequence>
<dbReference type="PROSITE" id="PS00922">
    <property type="entry name" value="TRANSGLYCOSYLASE"/>
    <property type="match status" value="1"/>
</dbReference>
<comment type="caution">
    <text evidence="5">The sequence shown here is derived from an EMBL/GenBank/DDBJ whole genome shotgun (WGS) entry which is preliminary data.</text>
</comment>
<feature type="chain" id="PRO_5045054587" evidence="3">
    <location>
        <begin position="23"/>
        <end position="632"/>
    </location>
</feature>
<feature type="domain" description="LysM" evidence="4">
    <location>
        <begin position="583"/>
        <end position="627"/>
    </location>
</feature>
<dbReference type="Proteomes" id="UP001172778">
    <property type="component" value="Unassembled WGS sequence"/>
</dbReference>